<dbReference type="AlphaFoldDB" id="A0A9P6WTE3"/>
<proteinExistence type="predicted"/>
<sequence>MMFAVIRRVGLLRGRPRVGQFHHAELGFDRLQRTRADDGRALAADLQAFQHGFFIAQLAAGEQHEVDAAGGLFLALGGQALGGLVPAVAGGQHVAQLDVQRMGGQRRQARHGKQGAAEQGVEFLSGGYHGLAPYEKGRDR</sequence>
<organism evidence="1 2">
    <name type="scientific">Rhizopus oryzae</name>
    <name type="common">Mucormycosis agent</name>
    <name type="synonym">Rhizopus arrhizus var. delemar</name>
    <dbReference type="NCBI Taxonomy" id="64495"/>
    <lineage>
        <taxon>Eukaryota</taxon>
        <taxon>Fungi</taxon>
        <taxon>Fungi incertae sedis</taxon>
        <taxon>Mucoromycota</taxon>
        <taxon>Mucoromycotina</taxon>
        <taxon>Mucoromycetes</taxon>
        <taxon>Mucorales</taxon>
        <taxon>Mucorineae</taxon>
        <taxon>Rhizopodaceae</taxon>
        <taxon>Rhizopus</taxon>
    </lineage>
</organism>
<evidence type="ECO:0000313" key="2">
    <source>
        <dbReference type="Proteomes" id="UP000716291"/>
    </source>
</evidence>
<dbReference type="EMBL" id="JAANQT010008361">
    <property type="protein sequence ID" value="KAG1281956.1"/>
    <property type="molecule type" value="Genomic_DNA"/>
</dbReference>
<accession>A0A9P6WTE3</accession>
<evidence type="ECO:0000313" key="1">
    <source>
        <dbReference type="EMBL" id="KAG1281956.1"/>
    </source>
</evidence>
<dbReference type="Proteomes" id="UP000716291">
    <property type="component" value="Unassembled WGS sequence"/>
</dbReference>
<reference evidence="1" key="1">
    <citation type="journal article" date="2020" name="Microb. Genom.">
        <title>Genetic diversity of clinical and environmental Mucorales isolates obtained from an investigation of mucormycosis cases among solid organ transplant recipients.</title>
        <authorList>
            <person name="Nguyen M.H."/>
            <person name="Kaul D."/>
            <person name="Muto C."/>
            <person name="Cheng S.J."/>
            <person name="Richter R.A."/>
            <person name="Bruno V.M."/>
            <person name="Liu G."/>
            <person name="Beyhan S."/>
            <person name="Sundermann A.J."/>
            <person name="Mounaud S."/>
            <person name="Pasculle A.W."/>
            <person name="Nierman W.C."/>
            <person name="Driscoll E."/>
            <person name="Cumbie R."/>
            <person name="Clancy C.J."/>
            <person name="Dupont C.L."/>
        </authorList>
    </citation>
    <scope>NUCLEOTIDE SEQUENCE</scope>
    <source>
        <strain evidence="1">GL11</strain>
    </source>
</reference>
<gene>
    <name evidence="1" type="ORF">G6F64_014437</name>
</gene>
<protein>
    <submittedName>
        <fullName evidence="1">Uncharacterized protein</fullName>
    </submittedName>
</protein>
<comment type="caution">
    <text evidence="1">The sequence shown here is derived from an EMBL/GenBank/DDBJ whole genome shotgun (WGS) entry which is preliminary data.</text>
</comment>
<keyword evidence="2" id="KW-1185">Reference proteome</keyword>
<name>A0A9P6WTE3_RHIOR</name>